<protein>
    <submittedName>
        <fullName evidence="2">Uncharacterized protein</fullName>
    </submittedName>
</protein>
<gene>
    <name evidence="2" type="ORF">D3Z33_03380</name>
</gene>
<feature type="transmembrane region" description="Helical" evidence="1">
    <location>
        <begin position="12"/>
        <end position="31"/>
    </location>
</feature>
<accession>A0A845QXN3</accession>
<reference evidence="2 3" key="1">
    <citation type="submission" date="2018-08" db="EMBL/GenBank/DDBJ databases">
        <title>Murine metabolic-syndrome-specific gut microbial biobank.</title>
        <authorList>
            <person name="Liu C."/>
        </authorList>
    </citation>
    <scope>NUCLEOTIDE SEQUENCE [LARGE SCALE GENOMIC DNA]</scope>
    <source>
        <strain evidence="2 3">583</strain>
    </source>
</reference>
<organism evidence="2 3">
    <name type="scientific">Senegalia massiliensis</name>
    <dbReference type="NCBI Taxonomy" id="1720316"/>
    <lineage>
        <taxon>Bacteria</taxon>
        <taxon>Bacillati</taxon>
        <taxon>Bacillota</taxon>
        <taxon>Clostridia</taxon>
        <taxon>Eubacteriales</taxon>
        <taxon>Clostridiaceae</taxon>
        <taxon>Senegalia</taxon>
    </lineage>
</organism>
<feature type="transmembrane region" description="Helical" evidence="1">
    <location>
        <begin position="43"/>
        <end position="63"/>
    </location>
</feature>
<evidence type="ECO:0000256" key="1">
    <source>
        <dbReference type="SAM" id="Phobius"/>
    </source>
</evidence>
<comment type="caution">
    <text evidence="2">The sequence shown here is derived from an EMBL/GenBank/DDBJ whole genome shotgun (WGS) entry which is preliminary data.</text>
</comment>
<keyword evidence="1" id="KW-1133">Transmembrane helix</keyword>
<evidence type="ECO:0000313" key="2">
    <source>
        <dbReference type="EMBL" id="NBI05898.1"/>
    </source>
</evidence>
<dbReference type="EMBL" id="QXXA01000004">
    <property type="protein sequence ID" value="NBI05898.1"/>
    <property type="molecule type" value="Genomic_DNA"/>
</dbReference>
<feature type="transmembrane region" description="Helical" evidence="1">
    <location>
        <begin position="142"/>
        <end position="164"/>
    </location>
</feature>
<keyword evidence="1" id="KW-0812">Transmembrane</keyword>
<dbReference type="OrthoDB" id="9816138at2"/>
<sequence>MLNLMKYEIKGSTKFISVLVIALILLSLFTYLTADVDTVGRTIFLTLLGFIGGNVAILFYFVSSFSKEVYEDRGYLTLTLPVSGNSIVLSKLIVTVFWYAVYTLIQLIFVYFILNKYSNLIEQPILTTILRDVNKFLLTPEFIIVALLGILDSIIFVMSVYFSIAISKAALGVKKIGKFISFIVFIAITVAKSYIDYLLITYLPLNITINSEALQENLTFSNVNLEMSTMTEALSINIPSLIFSLILFVAFLFTTGYILEKKIDL</sequence>
<dbReference type="AlphaFoldDB" id="A0A845QXN3"/>
<evidence type="ECO:0000313" key="3">
    <source>
        <dbReference type="Proteomes" id="UP000467132"/>
    </source>
</evidence>
<dbReference type="Proteomes" id="UP000467132">
    <property type="component" value="Unassembled WGS sequence"/>
</dbReference>
<name>A0A845QXN3_9CLOT</name>
<keyword evidence="1" id="KW-0472">Membrane</keyword>
<keyword evidence="3" id="KW-1185">Reference proteome</keyword>
<feature type="transmembrane region" description="Helical" evidence="1">
    <location>
        <begin position="92"/>
        <end position="114"/>
    </location>
</feature>
<feature type="transmembrane region" description="Helical" evidence="1">
    <location>
        <begin position="236"/>
        <end position="259"/>
    </location>
</feature>
<feature type="transmembrane region" description="Helical" evidence="1">
    <location>
        <begin position="176"/>
        <end position="195"/>
    </location>
</feature>
<dbReference type="RefSeq" id="WP_160196385.1">
    <property type="nucleotide sequence ID" value="NZ_QXXA01000004.1"/>
</dbReference>
<proteinExistence type="predicted"/>